<feature type="compositionally biased region" description="Basic and acidic residues" evidence="5">
    <location>
        <begin position="443"/>
        <end position="540"/>
    </location>
</feature>
<proteinExistence type="inferred from homology"/>
<organism evidence="7 8">
    <name type="scientific">Panagrellus redivivus</name>
    <name type="common">Microworm</name>
    <dbReference type="NCBI Taxonomy" id="6233"/>
    <lineage>
        <taxon>Eukaryota</taxon>
        <taxon>Metazoa</taxon>
        <taxon>Ecdysozoa</taxon>
        <taxon>Nematoda</taxon>
        <taxon>Chromadorea</taxon>
        <taxon>Rhabditida</taxon>
        <taxon>Tylenchina</taxon>
        <taxon>Panagrolaimomorpha</taxon>
        <taxon>Panagrolaimoidea</taxon>
        <taxon>Panagrolaimidae</taxon>
        <taxon>Panagrellus</taxon>
    </lineage>
</organism>
<evidence type="ECO:0000256" key="3">
    <source>
        <dbReference type="ARBA" id="ARBA00022664"/>
    </source>
</evidence>
<dbReference type="WBParaSite" id="Pan_g23106.t2">
    <property type="protein sequence ID" value="Pan_g23106.t2"/>
    <property type="gene ID" value="Pan_g23106"/>
</dbReference>
<dbReference type="InterPro" id="IPR007854">
    <property type="entry name" value="Fip1_dom"/>
</dbReference>
<evidence type="ECO:0000256" key="2">
    <source>
        <dbReference type="ARBA" id="ARBA00007459"/>
    </source>
</evidence>
<feature type="region of interest" description="Disordered" evidence="5">
    <location>
        <begin position="247"/>
        <end position="569"/>
    </location>
</feature>
<evidence type="ECO:0000256" key="1">
    <source>
        <dbReference type="ARBA" id="ARBA00004123"/>
    </source>
</evidence>
<feature type="compositionally biased region" description="Pro residues" evidence="5">
    <location>
        <begin position="330"/>
        <end position="345"/>
    </location>
</feature>
<evidence type="ECO:0000313" key="8">
    <source>
        <dbReference type="WBParaSite" id="Pan_g23106.t2"/>
    </source>
</evidence>
<dbReference type="Pfam" id="PF05182">
    <property type="entry name" value="Fip1"/>
    <property type="match status" value="1"/>
</dbReference>
<dbReference type="GO" id="GO:0005847">
    <property type="term" value="C:mRNA cleavage and polyadenylation specificity factor complex"/>
    <property type="evidence" value="ECO:0007669"/>
    <property type="project" value="TreeGrafter"/>
</dbReference>
<name>A0A7E4VN19_PANRE</name>
<protein>
    <submittedName>
        <fullName evidence="8">Pre-mRNA 3'-end-processing factor FIP1</fullName>
    </submittedName>
</protein>
<evidence type="ECO:0000313" key="7">
    <source>
        <dbReference type="Proteomes" id="UP000492821"/>
    </source>
</evidence>
<reference evidence="8" key="2">
    <citation type="submission" date="2020-10" db="UniProtKB">
        <authorList>
            <consortium name="WormBaseParasite"/>
        </authorList>
    </citation>
    <scope>IDENTIFICATION</scope>
</reference>
<feature type="region of interest" description="Disordered" evidence="5">
    <location>
        <begin position="1"/>
        <end position="82"/>
    </location>
</feature>
<dbReference type="GO" id="GO:0006397">
    <property type="term" value="P:mRNA processing"/>
    <property type="evidence" value="ECO:0007669"/>
    <property type="project" value="UniProtKB-KW"/>
</dbReference>
<dbReference type="PANTHER" id="PTHR13484">
    <property type="entry name" value="FIP1-LIKE 1 PROTEIN"/>
    <property type="match status" value="1"/>
</dbReference>
<dbReference type="Proteomes" id="UP000492821">
    <property type="component" value="Unassembled WGS sequence"/>
</dbReference>
<reference evidence="7" key="1">
    <citation type="journal article" date="2013" name="Genetics">
        <title>The draft genome and transcriptome of Panagrellus redivivus are shaped by the harsh demands of a free-living lifestyle.</title>
        <authorList>
            <person name="Srinivasan J."/>
            <person name="Dillman A.R."/>
            <person name="Macchietto M.G."/>
            <person name="Heikkinen L."/>
            <person name="Lakso M."/>
            <person name="Fracchia K.M."/>
            <person name="Antoshechkin I."/>
            <person name="Mortazavi A."/>
            <person name="Wong G."/>
            <person name="Sternberg P.W."/>
        </authorList>
    </citation>
    <scope>NUCLEOTIDE SEQUENCE [LARGE SCALE GENOMIC DNA]</scope>
    <source>
        <strain evidence="7">MT8872</strain>
    </source>
</reference>
<dbReference type="InterPro" id="IPR051187">
    <property type="entry name" value="Pre-mRNA_3'-end_processing_reg"/>
</dbReference>
<comment type="similarity">
    <text evidence="2">Belongs to the FIP1 family.</text>
</comment>
<dbReference type="AlphaFoldDB" id="A0A7E4VN19"/>
<sequence length="569" mass="62697">MAEIDSPNVNDVLNDENGNAPAPVSDDDGDDKADHEQPSSEGEGPPGDDDNNNDAEMDGEGTEEGDTEKVAFQTDSSSDDEDMVVTIGDIKPSLTSTARRFPVQKLDMNVTPTIDGKNVFDISTGELEDRPWLKSGANIADYFNFGFTEETWNLYAEKQRLLRLEYPSQAEVNQFIMNELRDRHGHKEINVPIVLPVQNSGGRNLVTVQNVEPKVAPVKIGFGNSGASVQDNLFKPPVVRQALEHAVHKPASMSGSSTSGSGTHIVQTVNFSNPPTASPAPSTVSVVDLTRPPPKFNMPPPNFPGKPSGRDSPSSESQKSDHPSGIGGGGPPPSSFNMNVPPPFMRMPSVNLSRPPPNSMAGFRPPGAGGFFNGPPNMSMMGGYGGPPPMNMNGPPPFGGIGHQQQPPPSQSRLNEPPAAKQPRLSSDAPPGTGEDEFYSPSRPDRRDHRDSRRRDSDGSDDERRRPRRRDRDDRERPTRERDSRDSRSSRRRDDDDRYESSSSRHRDRDSDRKRRGSRDRDERDHKRRRNDDDRSDRDRDRRHRRDRDRGDSGSRSTGVDLGDGPPGV</sequence>
<feature type="compositionally biased region" description="Polar residues" evidence="5">
    <location>
        <begin position="264"/>
        <end position="273"/>
    </location>
</feature>
<dbReference type="PANTHER" id="PTHR13484:SF0">
    <property type="entry name" value="PRE-MRNA 3'-END-PROCESSING FACTOR FIP1"/>
    <property type="match status" value="1"/>
</dbReference>
<keyword evidence="4" id="KW-0539">Nucleus</keyword>
<evidence type="ECO:0000256" key="5">
    <source>
        <dbReference type="SAM" id="MobiDB-lite"/>
    </source>
</evidence>
<accession>A0A7E4VN19</accession>
<feature type="domain" description="Pre-mRNA polyadenylation factor Fip1" evidence="6">
    <location>
        <begin position="121"/>
        <end position="163"/>
    </location>
</feature>
<feature type="compositionally biased region" description="Pro residues" evidence="5">
    <location>
        <begin position="291"/>
        <end position="304"/>
    </location>
</feature>
<comment type="subcellular location">
    <subcellularLocation>
        <location evidence="1">Nucleus</location>
    </subcellularLocation>
</comment>
<keyword evidence="3" id="KW-0507">mRNA processing</keyword>
<feature type="compositionally biased region" description="Pro residues" evidence="5">
    <location>
        <begin position="386"/>
        <end position="398"/>
    </location>
</feature>
<feature type="compositionally biased region" description="Acidic residues" evidence="5">
    <location>
        <begin position="46"/>
        <end position="66"/>
    </location>
</feature>
<keyword evidence="7" id="KW-1185">Reference proteome</keyword>
<feature type="compositionally biased region" description="Low complexity" evidence="5">
    <location>
        <begin position="252"/>
        <end position="263"/>
    </location>
</feature>
<evidence type="ECO:0000256" key="4">
    <source>
        <dbReference type="ARBA" id="ARBA00023242"/>
    </source>
</evidence>
<evidence type="ECO:0000259" key="6">
    <source>
        <dbReference type="Pfam" id="PF05182"/>
    </source>
</evidence>